<dbReference type="InterPro" id="IPR010225">
    <property type="entry name" value="HrpB"/>
</dbReference>
<evidence type="ECO:0000256" key="3">
    <source>
        <dbReference type="ARBA" id="ARBA00022806"/>
    </source>
</evidence>
<dbReference type="GO" id="GO:0003676">
    <property type="term" value="F:nucleic acid binding"/>
    <property type="evidence" value="ECO:0007669"/>
    <property type="project" value="InterPro"/>
</dbReference>
<dbReference type="RefSeq" id="WP_017928212.1">
    <property type="nucleotide sequence ID" value="NZ_KB822997.1"/>
</dbReference>
<feature type="domain" description="Helicase C-terminal" evidence="7">
    <location>
        <begin position="194"/>
        <end position="363"/>
    </location>
</feature>
<dbReference type="PANTHER" id="PTHR43519:SF1">
    <property type="entry name" value="ATP-DEPENDENT RNA HELICASE HRPB"/>
    <property type="match status" value="1"/>
</dbReference>
<dbReference type="Pfam" id="PF04408">
    <property type="entry name" value="WHD_HA2"/>
    <property type="match status" value="1"/>
</dbReference>
<feature type="domain" description="Helicase ATP-binding" evidence="6">
    <location>
        <begin position="14"/>
        <end position="175"/>
    </location>
</feature>
<dbReference type="PANTHER" id="PTHR43519">
    <property type="entry name" value="ATP-DEPENDENT RNA HELICASE HRPB"/>
    <property type="match status" value="1"/>
</dbReference>
<dbReference type="PROSITE" id="PS51192">
    <property type="entry name" value="HELICASE_ATP_BIND_1"/>
    <property type="match status" value="1"/>
</dbReference>
<protein>
    <submittedName>
        <fullName evidence="8">ATP-dependent helicase HrpB</fullName>
    </submittedName>
</protein>
<gene>
    <name evidence="8" type="ORF">Lokhon_01066</name>
</gene>
<evidence type="ECO:0000259" key="7">
    <source>
        <dbReference type="PROSITE" id="PS51194"/>
    </source>
</evidence>
<evidence type="ECO:0000256" key="4">
    <source>
        <dbReference type="ARBA" id="ARBA00022840"/>
    </source>
</evidence>
<dbReference type="InterPro" id="IPR014001">
    <property type="entry name" value="Helicase_ATP-bd"/>
</dbReference>
<keyword evidence="9" id="KW-1185">Reference proteome</keyword>
<dbReference type="Gene3D" id="3.40.50.300">
    <property type="entry name" value="P-loop containing nucleotide triphosphate hydrolases"/>
    <property type="match status" value="2"/>
</dbReference>
<keyword evidence="3 8" id="KW-0347">Helicase</keyword>
<evidence type="ECO:0000313" key="9">
    <source>
        <dbReference type="Proteomes" id="UP000025047"/>
    </source>
</evidence>
<evidence type="ECO:0000256" key="2">
    <source>
        <dbReference type="ARBA" id="ARBA00022801"/>
    </source>
</evidence>
<dbReference type="SMART" id="SM00487">
    <property type="entry name" value="DEXDc"/>
    <property type="match status" value="1"/>
</dbReference>
<keyword evidence="4" id="KW-0067">ATP-binding</keyword>
<comment type="caution">
    <text evidence="8">The sequence shown here is derived from an EMBL/GenBank/DDBJ whole genome shotgun (WGS) entry which is preliminary data.</text>
</comment>
<dbReference type="STRING" id="1122180.Lokhon_01066"/>
<name>A0A017HDN7_9RHOB</name>
<dbReference type="Proteomes" id="UP000025047">
    <property type="component" value="Unassembled WGS sequence"/>
</dbReference>
<dbReference type="CDD" id="cd17990">
    <property type="entry name" value="DEXHc_HrpB"/>
    <property type="match status" value="1"/>
</dbReference>
<dbReference type="GO" id="GO:0005524">
    <property type="term" value="F:ATP binding"/>
    <property type="evidence" value="ECO:0007669"/>
    <property type="project" value="UniProtKB-KW"/>
</dbReference>
<dbReference type="NCBIfam" id="TIGR01970">
    <property type="entry name" value="DEAH_box_HrpB"/>
    <property type="match status" value="1"/>
</dbReference>
<dbReference type="InterPro" id="IPR011545">
    <property type="entry name" value="DEAD/DEAH_box_helicase_dom"/>
</dbReference>
<feature type="region of interest" description="Disordered" evidence="5">
    <location>
        <begin position="778"/>
        <end position="801"/>
    </location>
</feature>
<dbReference type="InterPro" id="IPR049614">
    <property type="entry name" value="HrpB_DEXH"/>
</dbReference>
<organism evidence="8 9">
    <name type="scientific">Limimaricola hongkongensis DSM 17492</name>
    <dbReference type="NCBI Taxonomy" id="1122180"/>
    <lineage>
        <taxon>Bacteria</taxon>
        <taxon>Pseudomonadati</taxon>
        <taxon>Pseudomonadota</taxon>
        <taxon>Alphaproteobacteria</taxon>
        <taxon>Rhodobacterales</taxon>
        <taxon>Paracoccaceae</taxon>
        <taxon>Limimaricola</taxon>
    </lineage>
</organism>
<dbReference type="InterPro" id="IPR007502">
    <property type="entry name" value="Helicase-assoc_dom"/>
</dbReference>
<proteinExistence type="predicted"/>
<sequence length="801" mass="85664">MTRLPIDDAIPDLLSALERDGQAVLMAPPGAGKTTRVPLALLDRIPGRIVMLEPRRLAARAAAQRMAATLGEKPGGTVGFRIRGEAKVSKATRIEVVTEGILTRMVQSDPELPGIGAVIFDEFHERSLNADLGLALCLEIRAALREDLVLVAMSATLDAQPVADLMGAPVVVSEGRSFPVETRWLDRPLAPRARLEAETAALVERAARENDGSILVFLPGEGEIRRVQSALEGRLGCPVLPLYGALPPARQAEALEPGAGRRVVLATAIAETSLTIPDIRVVVDAGKARRARFDPGSGMSRLVTEKVTRAEAAQRAGRAGRVAPGVAYRLWTRGEDGALSAFPDPEIASADLGPLALELAQWGAQDLPFLTPPPAPALAEAQSLLRDLGALDQAGSITAHGRRLAALPLHPRLGHMLEVAGAQAAPLAALMGERDPLRGAGCDLGHRLAAIAGRRDLPGAPDMGALARIRDEAKRLSRGRPQGPALSPGAMAALAYPDRIGLRRPGDDPRWLLSGGRGAAMAGADALAGARLIVATDLSNDVPEAKIRLAARIEEAELRDLFGDRIEEVAACAWSKRDNRVVARLQERLGAIALSDRIWRDAPEEQVAAAMLDGVRQLGLRPSPAAERFRARVMLVRAGGADLPDLSDAALMETLEDWLLPFLGGVRNAADWKGFDLLGPWRAMLDWGQTQLLDREAPPAFTTPLGRKVPIDYDSQPPEIALRLQELFGVTHHPSVGGTALKLTLLSPAGRPVQVTDDLPGFWASSYADVRRDMRGRYPRHPWPEDPTEAAPTLRAKPRGT</sequence>
<dbReference type="SUPFAM" id="SSF52540">
    <property type="entry name" value="P-loop containing nucleoside triphosphate hydrolases"/>
    <property type="match status" value="1"/>
</dbReference>
<dbReference type="AlphaFoldDB" id="A0A017HDN7"/>
<keyword evidence="2" id="KW-0378">Hydrolase</keyword>
<dbReference type="SMART" id="SM00490">
    <property type="entry name" value="HELICc"/>
    <property type="match status" value="1"/>
</dbReference>
<dbReference type="InterPro" id="IPR048333">
    <property type="entry name" value="HA2_WH"/>
</dbReference>
<dbReference type="CDD" id="cd18791">
    <property type="entry name" value="SF2_C_RHA"/>
    <property type="match status" value="1"/>
</dbReference>
<keyword evidence="1" id="KW-0547">Nucleotide-binding</keyword>
<dbReference type="GO" id="GO:0016787">
    <property type="term" value="F:hydrolase activity"/>
    <property type="evidence" value="ECO:0007669"/>
    <property type="project" value="UniProtKB-KW"/>
</dbReference>
<dbReference type="Pfam" id="PF00271">
    <property type="entry name" value="Helicase_C"/>
    <property type="match status" value="1"/>
</dbReference>
<dbReference type="PIRSF" id="PIRSF005496">
    <property type="entry name" value="ATP_hel_hrpB"/>
    <property type="match status" value="1"/>
</dbReference>
<dbReference type="eggNOG" id="COG1643">
    <property type="taxonomic scope" value="Bacteria"/>
</dbReference>
<evidence type="ECO:0000259" key="6">
    <source>
        <dbReference type="PROSITE" id="PS51192"/>
    </source>
</evidence>
<dbReference type="HOGENOM" id="CLU_001832_5_6_5"/>
<dbReference type="GO" id="GO:0004386">
    <property type="term" value="F:helicase activity"/>
    <property type="evidence" value="ECO:0007669"/>
    <property type="project" value="UniProtKB-KW"/>
</dbReference>
<dbReference type="FunFam" id="3.40.50.300:FF:002125">
    <property type="entry name" value="ATP-dependent helicase HrpB"/>
    <property type="match status" value="1"/>
</dbReference>
<dbReference type="Gene3D" id="1.20.120.1080">
    <property type="match status" value="1"/>
</dbReference>
<dbReference type="Pfam" id="PF08482">
    <property type="entry name" value="HrpB_C"/>
    <property type="match status" value="1"/>
</dbReference>
<reference evidence="8 9" key="1">
    <citation type="submission" date="2013-03" db="EMBL/GenBank/DDBJ databases">
        <authorList>
            <person name="Fiebig A."/>
            <person name="Goeker M."/>
            <person name="Klenk H.-P.P."/>
        </authorList>
    </citation>
    <scope>NUCLEOTIDE SEQUENCE [LARGE SCALE GENOMIC DNA]</scope>
    <source>
        <strain evidence="8 9">DSM 17492</strain>
    </source>
</reference>
<dbReference type="InterPro" id="IPR027417">
    <property type="entry name" value="P-loop_NTPase"/>
</dbReference>
<dbReference type="PROSITE" id="PS51194">
    <property type="entry name" value="HELICASE_CTER"/>
    <property type="match status" value="1"/>
</dbReference>
<dbReference type="OrthoDB" id="9805617at2"/>
<dbReference type="InterPro" id="IPR013689">
    <property type="entry name" value="RNA_helicase_ATP-dep_HrpB_C"/>
</dbReference>
<evidence type="ECO:0000313" key="8">
    <source>
        <dbReference type="EMBL" id="EYD72273.1"/>
    </source>
</evidence>
<dbReference type="Pfam" id="PF00270">
    <property type="entry name" value="DEAD"/>
    <property type="match status" value="1"/>
</dbReference>
<dbReference type="PATRIC" id="fig|1122180.6.peg.1058"/>
<dbReference type="EMBL" id="APGJ01000004">
    <property type="protein sequence ID" value="EYD72273.1"/>
    <property type="molecule type" value="Genomic_DNA"/>
</dbReference>
<accession>A0A017HDN7</accession>
<dbReference type="InterPro" id="IPR001650">
    <property type="entry name" value="Helicase_C-like"/>
</dbReference>
<evidence type="ECO:0000256" key="5">
    <source>
        <dbReference type="SAM" id="MobiDB-lite"/>
    </source>
</evidence>
<evidence type="ECO:0000256" key="1">
    <source>
        <dbReference type="ARBA" id="ARBA00022741"/>
    </source>
</evidence>
<dbReference type="SMART" id="SM00847">
    <property type="entry name" value="HA2"/>
    <property type="match status" value="1"/>
</dbReference>